<feature type="domain" description="TrwC relaxase" evidence="1">
    <location>
        <begin position="12"/>
        <end position="309"/>
    </location>
</feature>
<dbReference type="InterPro" id="IPR040668">
    <property type="entry name" value="TraI_2B"/>
</dbReference>
<evidence type="ECO:0000259" key="1">
    <source>
        <dbReference type="Pfam" id="PF08751"/>
    </source>
</evidence>
<evidence type="ECO:0000313" key="3">
    <source>
        <dbReference type="EMBL" id="TFH89393.1"/>
    </source>
</evidence>
<evidence type="ECO:0000313" key="4">
    <source>
        <dbReference type="Proteomes" id="UP000297753"/>
    </source>
</evidence>
<dbReference type="InterPro" id="IPR014059">
    <property type="entry name" value="TraI/TrwC_relax"/>
</dbReference>
<dbReference type="NCBIfam" id="NF041492">
    <property type="entry name" value="MobF"/>
    <property type="match status" value="1"/>
</dbReference>
<dbReference type="SUPFAM" id="SSF55464">
    <property type="entry name" value="Origin of replication-binding domain, RBD-like"/>
    <property type="match status" value="1"/>
</dbReference>
<keyword evidence="3" id="KW-0378">Hydrolase</keyword>
<dbReference type="GO" id="GO:0004386">
    <property type="term" value="F:helicase activity"/>
    <property type="evidence" value="ECO:0007669"/>
    <property type="project" value="UniProtKB-KW"/>
</dbReference>
<evidence type="ECO:0000259" key="2">
    <source>
        <dbReference type="Pfam" id="PF18340"/>
    </source>
</evidence>
<keyword evidence="4" id="KW-1185">Reference proteome</keyword>
<keyword evidence="3" id="KW-0067">ATP-binding</keyword>
<dbReference type="NCBIfam" id="TIGR02760">
    <property type="entry name" value="TraI_TIGR"/>
    <property type="match status" value="1"/>
</dbReference>
<feature type="domain" description="TraI 2B/2B-like" evidence="2">
    <location>
        <begin position="667"/>
        <end position="747"/>
    </location>
</feature>
<dbReference type="EMBL" id="SATR01000072">
    <property type="protein sequence ID" value="TFH89393.1"/>
    <property type="molecule type" value="Genomic_DNA"/>
</dbReference>
<dbReference type="Gene3D" id="3.40.50.300">
    <property type="entry name" value="P-loop containing nucleotide triphosphate hydrolases"/>
    <property type="match status" value="1"/>
</dbReference>
<dbReference type="AlphaFoldDB" id="A0A4Y8W9W2"/>
<dbReference type="InterPro" id="IPR014862">
    <property type="entry name" value="TrwC"/>
</dbReference>
<organism evidence="3 4">
    <name type="scientific">Vibrio ouci</name>
    <dbReference type="NCBI Taxonomy" id="2499078"/>
    <lineage>
        <taxon>Bacteria</taxon>
        <taxon>Pseudomonadati</taxon>
        <taxon>Pseudomonadota</taxon>
        <taxon>Gammaproteobacteria</taxon>
        <taxon>Vibrionales</taxon>
        <taxon>Vibrionaceae</taxon>
        <taxon>Vibrio</taxon>
    </lineage>
</organism>
<reference evidence="3 4" key="1">
    <citation type="submission" date="2019-01" db="EMBL/GenBank/DDBJ databases">
        <title>Vibrio BEI176 sp. nov, a marine bacterium isolated from China: eastern marignal seas.</title>
        <authorList>
            <person name="Li B."/>
        </authorList>
    </citation>
    <scope>NUCLEOTIDE SEQUENCE [LARGE SCALE GENOMIC DNA]</scope>
    <source>
        <strain evidence="3 4">BEI176</strain>
    </source>
</reference>
<dbReference type="InterPro" id="IPR014129">
    <property type="entry name" value="Conjug_relaxase_TraI"/>
</dbReference>
<gene>
    <name evidence="3" type="primary">traI</name>
    <name evidence="3" type="ORF">ELS82_22465</name>
</gene>
<dbReference type="InterPro" id="IPR027417">
    <property type="entry name" value="P-loop_NTPase"/>
</dbReference>
<dbReference type="NCBIfam" id="TIGR02686">
    <property type="entry name" value="relax_trwC"/>
    <property type="match status" value="1"/>
</dbReference>
<dbReference type="Pfam" id="PF13604">
    <property type="entry name" value="AAA_30"/>
    <property type="match status" value="1"/>
</dbReference>
<feature type="non-terminal residue" evidence="3">
    <location>
        <position position="1132"/>
    </location>
</feature>
<dbReference type="SUPFAM" id="SSF52540">
    <property type="entry name" value="P-loop containing nucleoside triphosphate hydrolases"/>
    <property type="match status" value="1"/>
</dbReference>
<proteinExistence type="predicted"/>
<dbReference type="RefSeq" id="WP_134837433.1">
    <property type="nucleotide sequence ID" value="NZ_SATR01000072.1"/>
</dbReference>
<dbReference type="OrthoDB" id="1634048at2"/>
<dbReference type="Pfam" id="PF18340">
    <property type="entry name" value="TraI_2B"/>
    <property type="match status" value="1"/>
</dbReference>
<sequence length="1132" mass="126623">MMSISPLKSAPNAAQYYLNEESSQDLPDTTLEKDGNDNYYLRETERCEHTFWYGKLAEQAGLLGKPVEQNTLETVLSGTLNEETIKGKRNDHKSGYDLTFSAPKNVSILALVGGDTRLIDAHNNAVKFALSELEKDVAQVTQINETGEREFHNTQSMIFAVVRHKTSRNNDPQIHSHTLAANMTRDLEGNLRTLASNLKQKGGVINGSGERIYHFQKYYGALYQSQLAKASQELGYQITGLGNAQFDIEGVPESLHKAFSTRKQQIDQQLLDFGHDSRAAKDVAALDTRPGKTYHSDATLHHQWQETVKGLGLDPALIVKQSQESPHKTTHATRCAHEAFSRAIAHLGQYSTSLSLEKVIETAASDFTKGRQQANAIDIKQVADEWIKEGKLVPLAEKGHYTSHAMLQNEKALMDITKGRRHNMRTNVDNATLSRLNIARDNRQKVADIYRSTKQFHVVNVFGSSEQIARTLLNVGNHSGKRVQLISQNALHHRQNQQNIPRESRTFATWVKHLFQEDQRHTLYELLHSALPLTNKDVLLVDHANKMSAEELISLTNTATRSNSKVVLLNCVSRRQAVKAHSAIGLYTKGNVTTHTWVNSKQADSLVRLHHRDEHNIARTYADLPDKANTQVLATSGVEQRRLTDEIRATLKNEGQLSHTSITLFTQKAHYLSQPQRELAKYYKAGMTLRQWQNGKPHDFVIASVDKASNTLEALSKTEGKAHTFDPSSREFTSMNMQLFKPDCLEISQGEHIMATGKHLPSQIEAGERYLVTSISKDTLTFTNHQGQSRTLSIQNLKDAPLSYDYAHSANQFEPKAHTLLSGKAFTLSKALLNDLTENSTRLDIFTDHPEKAQQALEKAEVRPSAIERVLHTHMVNDRYLSQATEPTLRYDIEQAIALLSKEQHAPLLEKAVNFALNHLLEKEAGFTQKNLVIEAVRYAFEEANRPITKTHIQAELAKRSDALSAEYSDGTRWTTEAAIETEKHILGNIERGKGQHKPFATSKQVHSYLNAHAHLSDGQKNSIHLISTTKDSFVAIQGLAGTGKSTMLQTNIALIDHVTRVGRNQPEQIIGLAPTHSAVSELEHKGVNAQTLENVLTNLRRGATSAEAYKNTLFFLDESSMVSNKQAKEFT</sequence>
<accession>A0A4Y8W9W2</accession>
<protein>
    <submittedName>
        <fullName evidence="3">Conjugative transfer relaxase/helicase TraI</fullName>
    </submittedName>
</protein>
<comment type="caution">
    <text evidence="3">The sequence shown here is derived from an EMBL/GenBank/DDBJ whole genome shotgun (WGS) entry which is preliminary data.</text>
</comment>
<keyword evidence="3" id="KW-0547">Nucleotide-binding</keyword>
<keyword evidence="3" id="KW-0347">Helicase</keyword>
<name>A0A4Y8W9W2_9VIBR</name>
<dbReference type="Pfam" id="PF08751">
    <property type="entry name" value="TrwC"/>
    <property type="match status" value="1"/>
</dbReference>
<dbReference type="Proteomes" id="UP000297753">
    <property type="component" value="Unassembled WGS sequence"/>
</dbReference>